<feature type="region of interest" description="Disordered" evidence="1">
    <location>
        <begin position="22"/>
        <end position="44"/>
    </location>
</feature>
<reference evidence="2" key="1">
    <citation type="submission" date="2020-06" db="EMBL/GenBank/DDBJ databases">
        <title>WGS assembly of Ceratodon purpureus strain R40.</title>
        <authorList>
            <person name="Carey S.B."/>
            <person name="Jenkins J."/>
            <person name="Shu S."/>
            <person name="Lovell J.T."/>
            <person name="Sreedasyam A."/>
            <person name="Maumus F."/>
            <person name="Tiley G.P."/>
            <person name="Fernandez-Pozo N."/>
            <person name="Barry K."/>
            <person name="Chen C."/>
            <person name="Wang M."/>
            <person name="Lipzen A."/>
            <person name="Daum C."/>
            <person name="Saski C.A."/>
            <person name="Payton A.C."/>
            <person name="Mcbreen J.C."/>
            <person name="Conrad R.E."/>
            <person name="Kollar L.M."/>
            <person name="Olsson S."/>
            <person name="Huttunen S."/>
            <person name="Landis J.B."/>
            <person name="Wickett N.J."/>
            <person name="Johnson M.G."/>
            <person name="Rensing S.A."/>
            <person name="Grimwood J."/>
            <person name="Schmutz J."/>
            <person name="Mcdaniel S.F."/>
        </authorList>
    </citation>
    <scope>NUCLEOTIDE SEQUENCE</scope>
    <source>
        <strain evidence="2">R40</strain>
    </source>
</reference>
<dbReference type="AlphaFoldDB" id="A0A8T0HCS9"/>
<comment type="caution">
    <text evidence="2">The sequence shown here is derived from an EMBL/GenBank/DDBJ whole genome shotgun (WGS) entry which is preliminary data.</text>
</comment>
<evidence type="ECO:0000256" key="1">
    <source>
        <dbReference type="SAM" id="MobiDB-lite"/>
    </source>
</evidence>
<proteinExistence type="predicted"/>
<sequence>MPCHRAERTENATLALPRSLARSSPCLQGRPNFHTSRASRGLLPHHALRRAPQPPRHCAPGIRPACPLPHLRSFRRHSQTLQTQGPRPAAPPPHSDGCHNPVLQ</sequence>
<dbReference type="EMBL" id="CM026428">
    <property type="protein sequence ID" value="KAG0568114.1"/>
    <property type="molecule type" value="Genomic_DNA"/>
</dbReference>
<name>A0A8T0HCS9_CERPU</name>
<protein>
    <submittedName>
        <fullName evidence="2">Uncharacterized protein</fullName>
    </submittedName>
</protein>
<organism evidence="2 3">
    <name type="scientific">Ceratodon purpureus</name>
    <name type="common">Fire moss</name>
    <name type="synonym">Dicranum purpureum</name>
    <dbReference type="NCBI Taxonomy" id="3225"/>
    <lineage>
        <taxon>Eukaryota</taxon>
        <taxon>Viridiplantae</taxon>
        <taxon>Streptophyta</taxon>
        <taxon>Embryophyta</taxon>
        <taxon>Bryophyta</taxon>
        <taxon>Bryophytina</taxon>
        <taxon>Bryopsida</taxon>
        <taxon>Dicranidae</taxon>
        <taxon>Pseudoditrichales</taxon>
        <taxon>Ditrichaceae</taxon>
        <taxon>Ceratodon</taxon>
    </lineage>
</organism>
<dbReference type="Proteomes" id="UP000822688">
    <property type="component" value="Chromosome 7"/>
</dbReference>
<evidence type="ECO:0000313" key="3">
    <source>
        <dbReference type="Proteomes" id="UP000822688"/>
    </source>
</evidence>
<evidence type="ECO:0000313" key="2">
    <source>
        <dbReference type="EMBL" id="KAG0568114.1"/>
    </source>
</evidence>
<accession>A0A8T0HCS9</accession>
<gene>
    <name evidence="2" type="ORF">KC19_7G187100</name>
</gene>
<keyword evidence="3" id="KW-1185">Reference proteome</keyword>
<feature type="region of interest" description="Disordered" evidence="1">
    <location>
        <begin position="75"/>
        <end position="104"/>
    </location>
</feature>